<name>A0A3N2PLD4_SODAK</name>
<accession>A0A3N2PLD4</accession>
<reference evidence="1 2" key="1">
    <citation type="journal article" date="2018" name="Mol. Ecol.">
        <title>The obligate alkalophilic soda-lake fungus Sodiomyces alkalinus has shifted to a protein diet.</title>
        <authorList>
            <person name="Grum-Grzhimaylo A.A."/>
            <person name="Falkoski D.L."/>
            <person name="van den Heuvel J."/>
            <person name="Valero-Jimenez C.A."/>
            <person name="Min B."/>
            <person name="Choi I.G."/>
            <person name="Lipzen A."/>
            <person name="Daum C.G."/>
            <person name="Aanen D.K."/>
            <person name="Tsang A."/>
            <person name="Henrissat B."/>
            <person name="Bilanenko E.N."/>
            <person name="de Vries R.P."/>
            <person name="van Kan J.A.L."/>
            <person name="Grigoriev I.V."/>
            <person name="Debets A.J.M."/>
        </authorList>
    </citation>
    <scope>NUCLEOTIDE SEQUENCE [LARGE SCALE GENOMIC DNA]</scope>
    <source>
        <strain evidence="1 2">F11</strain>
    </source>
</reference>
<organism evidence="1 2">
    <name type="scientific">Sodiomyces alkalinus (strain CBS 110278 / VKM F-3762 / F11)</name>
    <name type="common">Alkaliphilic filamentous fungus</name>
    <dbReference type="NCBI Taxonomy" id="1314773"/>
    <lineage>
        <taxon>Eukaryota</taxon>
        <taxon>Fungi</taxon>
        <taxon>Dikarya</taxon>
        <taxon>Ascomycota</taxon>
        <taxon>Pezizomycotina</taxon>
        <taxon>Sordariomycetes</taxon>
        <taxon>Hypocreomycetidae</taxon>
        <taxon>Glomerellales</taxon>
        <taxon>Plectosphaerellaceae</taxon>
        <taxon>Sodiomyces</taxon>
    </lineage>
</organism>
<dbReference type="EMBL" id="ML119061">
    <property type="protein sequence ID" value="ROT35332.1"/>
    <property type="molecule type" value="Genomic_DNA"/>
</dbReference>
<proteinExistence type="predicted"/>
<dbReference type="RefSeq" id="XP_028463138.1">
    <property type="nucleotide sequence ID" value="XM_028615543.1"/>
</dbReference>
<evidence type="ECO:0000313" key="1">
    <source>
        <dbReference type="EMBL" id="ROT35332.1"/>
    </source>
</evidence>
<dbReference type="GeneID" id="39584020"/>
<sequence length="117" mass="13271">MYKAIYDALKETQDPGLGWSDRTQWKHFSDSAISGRKKRTLDLVLSSIGFAKWHRSQTELLDSSPKSAAEQVNGDFLKMCRDNAAEQTMSRRSLNTNLARGRKWVISLTSLDMAFSL</sequence>
<protein>
    <submittedName>
        <fullName evidence="1">Uncharacterized protein</fullName>
    </submittedName>
</protein>
<gene>
    <name evidence="1" type="ORF">SODALDRAFT_62412</name>
</gene>
<evidence type="ECO:0000313" key="2">
    <source>
        <dbReference type="Proteomes" id="UP000272025"/>
    </source>
</evidence>
<dbReference type="OrthoDB" id="5084510at2759"/>
<dbReference type="AlphaFoldDB" id="A0A3N2PLD4"/>
<dbReference type="Proteomes" id="UP000272025">
    <property type="component" value="Unassembled WGS sequence"/>
</dbReference>
<keyword evidence="2" id="KW-1185">Reference proteome</keyword>